<evidence type="ECO:0000313" key="6">
    <source>
        <dbReference type="EMBL" id="KLU83096.1"/>
    </source>
</evidence>
<reference evidence="6" key="2">
    <citation type="submission" date="2010-05" db="EMBL/GenBank/DDBJ databases">
        <title>The Genome Sequence of Magnaporthe poae strain ATCC 64411.</title>
        <authorList>
            <consortium name="The Broad Institute Genome Sequencing Platform"/>
            <consortium name="Broad Institute Genome Sequencing Center for Infectious Disease"/>
            <person name="Ma L.-J."/>
            <person name="Dead R."/>
            <person name="Young S."/>
            <person name="Zeng Q."/>
            <person name="Koehrsen M."/>
            <person name="Alvarado L."/>
            <person name="Berlin A."/>
            <person name="Chapman S.B."/>
            <person name="Chen Z."/>
            <person name="Freedman E."/>
            <person name="Gellesch M."/>
            <person name="Goldberg J."/>
            <person name="Griggs A."/>
            <person name="Gujja S."/>
            <person name="Heilman E.R."/>
            <person name="Heiman D."/>
            <person name="Hepburn T."/>
            <person name="Howarth C."/>
            <person name="Jen D."/>
            <person name="Larson L."/>
            <person name="Mehta T."/>
            <person name="Neiman D."/>
            <person name="Pearson M."/>
            <person name="Roberts A."/>
            <person name="Saif S."/>
            <person name="Shea T."/>
            <person name="Shenoy N."/>
            <person name="Sisk P."/>
            <person name="Stolte C."/>
            <person name="Sykes S."/>
            <person name="Walk T."/>
            <person name="White J."/>
            <person name="Yandava C."/>
            <person name="Haas B."/>
            <person name="Nusbaum C."/>
            <person name="Birren B."/>
        </authorList>
    </citation>
    <scope>NUCLEOTIDE SEQUENCE</scope>
    <source>
        <strain evidence="6">ATCC 64411</strain>
    </source>
</reference>
<dbReference type="EMBL" id="GL876967">
    <property type="protein sequence ID" value="KLU83096.1"/>
    <property type="molecule type" value="Genomic_DNA"/>
</dbReference>
<dbReference type="STRING" id="644358.A0A0C4DQL9"/>
<feature type="domain" description="RRM" evidence="5">
    <location>
        <begin position="441"/>
        <end position="518"/>
    </location>
</feature>
<keyword evidence="8" id="KW-1185">Reference proteome</keyword>
<accession>A0A0C4DQL9</accession>
<evidence type="ECO:0000256" key="3">
    <source>
        <dbReference type="PROSITE-ProRule" id="PRU00176"/>
    </source>
</evidence>
<dbReference type="VEuPathDB" id="FungiDB:MAPG_02163"/>
<feature type="region of interest" description="Disordered" evidence="4">
    <location>
        <begin position="1"/>
        <end position="41"/>
    </location>
</feature>
<dbReference type="AlphaFoldDB" id="A0A0C4DQL9"/>
<dbReference type="SUPFAM" id="SSF54928">
    <property type="entry name" value="RNA-binding domain, RBD"/>
    <property type="match status" value="2"/>
</dbReference>
<dbReference type="GO" id="GO:0003723">
    <property type="term" value="F:RNA binding"/>
    <property type="evidence" value="ECO:0007669"/>
    <property type="project" value="UniProtKB-UniRule"/>
</dbReference>
<dbReference type="Gene3D" id="3.30.70.330">
    <property type="match status" value="1"/>
</dbReference>
<feature type="compositionally biased region" description="Low complexity" evidence="4">
    <location>
        <begin position="15"/>
        <end position="27"/>
    </location>
</feature>
<dbReference type="Pfam" id="PF00076">
    <property type="entry name" value="RRM_1"/>
    <property type="match status" value="1"/>
</dbReference>
<feature type="compositionally biased region" description="Low complexity" evidence="4">
    <location>
        <begin position="240"/>
        <end position="267"/>
    </location>
</feature>
<feature type="compositionally biased region" description="Polar residues" evidence="4">
    <location>
        <begin position="524"/>
        <end position="542"/>
    </location>
</feature>
<dbReference type="EMBL" id="ADBL01000547">
    <property type="status" value="NOT_ANNOTATED_CDS"/>
    <property type="molecule type" value="Genomic_DNA"/>
</dbReference>
<dbReference type="EMBL" id="ADBL01000546">
    <property type="status" value="NOT_ANNOTATED_CDS"/>
    <property type="molecule type" value="Genomic_DNA"/>
</dbReference>
<dbReference type="OMA" id="MIFRQKP"/>
<dbReference type="PANTHER" id="PTHR10501">
    <property type="entry name" value="U1 SMALL NUCLEAR RIBONUCLEOPROTEIN A/U2 SMALL NUCLEAR RIBONUCLEOPROTEIN B"/>
    <property type="match status" value="1"/>
</dbReference>
<keyword evidence="1" id="KW-0597">Phosphoprotein</keyword>
<dbReference type="PROSITE" id="PS50102">
    <property type="entry name" value="RRM"/>
    <property type="match status" value="1"/>
</dbReference>
<evidence type="ECO:0000256" key="4">
    <source>
        <dbReference type="SAM" id="MobiDB-lite"/>
    </source>
</evidence>
<evidence type="ECO:0000313" key="7">
    <source>
        <dbReference type="EnsemblFungi" id="MAPG_02163T0"/>
    </source>
</evidence>
<dbReference type="Proteomes" id="UP000011715">
    <property type="component" value="Unassembled WGS sequence"/>
</dbReference>
<dbReference type="CDD" id="cd00590">
    <property type="entry name" value="RRM_SF"/>
    <property type="match status" value="1"/>
</dbReference>
<dbReference type="InterPro" id="IPR035979">
    <property type="entry name" value="RBD_domain_sf"/>
</dbReference>
<dbReference type="InterPro" id="IPR000504">
    <property type="entry name" value="RRM_dom"/>
</dbReference>
<name>A0A0C4DQL9_MAGP6</name>
<dbReference type="InterPro" id="IPR012677">
    <property type="entry name" value="Nucleotide-bd_a/b_plait_sf"/>
</dbReference>
<proteinExistence type="predicted"/>
<reference evidence="7" key="4">
    <citation type="journal article" date="2015" name="G3 (Bethesda)">
        <title>Genome sequences of three phytopathogenic species of the Magnaporthaceae family of fungi.</title>
        <authorList>
            <person name="Okagaki L.H."/>
            <person name="Nunes C.C."/>
            <person name="Sailsbery J."/>
            <person name="Clay B."/>
            <person name="Brown D."/>
            <person name="John T."/>
            <person name="Oh Y."/>
            <person name="Young N."/>
            <person name="Fitzgerald M."/>
            <person name="Haas B.J."/>
            <person name="Zeng Q."/>
            <person name="Young S."/>
            <person name="Adiconis X."/>
            <person name="Fan L."/>
            <person name="Levin J.Z."/>
            <person name="Mitchell T.K."/>
            <person name="Okubara P.A."/>
            <person name="Farman M.L."/>
            <person name="Kohn L.M."/>
            <person name="Birren B."/>
            <person name="Ma L.-J."/>
            <person name="Dean R.A."/>
        </authorList>
    </citation>
    <scope>NUCLEOTIDE SEQUENCE</scope>
    <source>
        <strain evidence="7">ATCC 64411 / 73-15</strain>
    </source>
</reference>
<keyword evidence="2 3" id="KW-0694">RNA-binding</keyword>
<dbReference type="OrthoDB" id="431169at2759"/>
<evidence type="ECO:0000313" key="8">
    <source>
        <dbReference type="Proteomes" id="UP000011715"/>
    </source>
</evidence>
<dbReference type="EnsemblFungi" id="MAPG_02163T0">
    <property type="protein sequence ID" value="MAPG_02163T0"/>
    <property type="gene ID" value="MAPG_02163"/>
</dbReference>
<feature type="region of interest" description="Disordered" evidence="4">
    <location>
        <begin position="523"/>
        <end position="552"/>
    </location>
</feature>
<reference evidence="8" key="1">
    <citation type="submission" date="2010-05" db="EMBL/GenBank/DDBJ databases">
        <title>The genome sequence of Magnaporthe poae strain ATCC 64411.</title>
        <authorList>
            <person name="Ma L.-J."/>
            <person name="Dead R."/>
            <person name="Young S."/>
            <person name="Zeng Q."/>
            <person name="Koehrsen M."/>
            <person name="Alvarado L."/>
            <person name="Berlin A."/>
            <person name="Chapman S.B."/>
            <person name="Chen Z."/>
            <person name="Freedman E."/>
            <person name="Gellesch M."/>
            <person name="Goldberg J."/>
            <person name="Griggs A."/>
            <person name="Gujja S."/>
            <person name="Heilman E.R."/>
            <person name="Heiman D."/>
            <person name="Hepburn T."/>
            <person name="Howarth C."/>
            <person name="Jen D."/>
            <person name="Larson L."/>
            <person name="Mehta T."/>
            <person name="Neiman D."/>
            <person name="Pearson M."/>
            <person name="Roberts A."/>
            <person name="Saif S."/>
            <person name="Shea T."/>
            <person name="Shenoy N."/>
            <person name="Sisk P."/>
            <person name="Stolte C."/>
            <person name="Sykes S."/>
            <person name="Walk T."/>
            <person name="White J."/>
            <person name="Yandava C."/>
            <person name="Haas B."/>
            <person name="Nusbaum C."/>
            <person name="Birren B."/>
        </authorList>
    </citation>
    <scope>NUCLEOTIDE SEQUENCE [LARGE SCALE GENOMIC DNA]</scope>
    <source>
        <strain evidence="8">ATCC 64411 / 73-15</strain>
    </source>
</reference>
<feature type="region of interest" description="Disordered" evidence="4">
    <location>
        <begin position="231"/>
        <end position="296"/>
    </location>
</feature>
<evidence type="ECO:0000256" key="2">
    <source>
        <dbReference type="ARBA" id="ARBA00022884"/>
    </source>
</evidence>
<reference evidence="7" key="5">
    <citation type="submission" date="2015-06" db="UniProtKB">
        <authorList>
            <consortium name="EnsemblFungi"/>
        </authorList>
    </citation>
    <scope>IDENTIFICATION</scope>
    <source>
        <strain evidence="7">ATCC 64411</strain>
    </source>
</reference>
<evidence type="ECO:0000259" key="5">
    <source>
        <dbReference type="PROSITE" id="PS50102"/>
    </source>
</evidence>
<sequence length="585" mass="60301">MHFNPPPGMIPDLRTATSASSAAVLSPGPAPPPPSSSSSAPAAASTAATAAAASTAATAAAALATVTPSSLAYPPGTKSLRANPPSIASAPKNAMAASPFLPQPPSFRASVTTQSAFAPLSATTTMHNPFDRDPSLAVGAPFGLAAAMTTTTSLLIRRLPLNTSEESMRLMLVFSKDLVDVQVLPAEQSEDAGFRCAIVKFKSFAGAQEAKKMLDGKPNISNDAEMIVEIVGGSPPQTNGRRYAAGAEAGAPASTASSTTSSGTSSRHTSRFNGGAFSSIEAMSPPMNPSYASDLSAPETSFQSIFSPQSPIGNHLTDRTRVSGKTLIKDAADDDETGELLKDPVAYAENGAMGSQSRRATQPQIPPISRLAGLSLNTNGHSMVSYGPSPMGPMSAHPAASSAMSPMTGTTPHPGYMSAHPGFPRSNFPPVNPADQNPPCNTLYVGNLPIDTSEEELKATFSKQRGYKRLCFRTKQNGPMCFVEFEDVSFATKALHDLYGHMLHNSVKGGIRLSFSKNPLGVRSGQNPTPGANGTSQLNGASSAFAPPTNPWNTPVYGSTMTAGGPAPVAANGGGNGFPSFMMGR</sequence>
<reference evidence="6" key="3">
    <citation type="submission" date="2011-03" db="EMBL/GenBank/DDBJ databases">
        <title>Annotation of Magnaporthe poae ATCC 64411.</title>
        <authorList>
            <person name="Ma L.-J."/>
            <person name="Dead R."/>
            <person name="Young S.K."/>
            <person name="Zeng Q."/>
            <person name="Gargeya S."/>
            <person name="Fitzgerald M."/>
            <person name="Haas B."/>
            <person name="Abouelleil A."/>
            <person name="Alvarado L."/>
            <person name="Arachchi H.M."/>
            <person name="Berlin A."/>
            <person name="Brown A."/>
            <person name="Chapman S.B."/>
            <person name="Chen Z."/>
            <person name="Dunbar C."/>
            <person name="Freedman E."/>
            <person name="Gearin G."/>
            <person name="Gellesch M."/>
            <person name="Goldberg J."/>
            <person name="Griggs A."/>
            <person name="Gujja S."/>
            <person name="Heiman D."/>
            <person name="Howarth C."/>
            <person name="Larson L."/>
            <person name="Lui A."/>
            <person name="MacDonald P.J.P."/>
            <person name="Mehta T."/>
            <person name="Montmayeur A."/>
            <person name="Murphy C."/>
            <person name="Neiman D."/>
            <person name="Pearson M."/>
            <person name="Priest M."/>
            <person name="Roberts A."/>
            <person name="Saif S."/>
            <person name="Shea T."/>
            <person name="Shenoy N."/>
            <person name="Sisk P."/>
            <person name="Stolte C."/>
            <person name="Sykes S."/>
            <person name="Yandava C."/>
            <person name="Wortman J."/>
            <person name="Nusbaum C."/>
            <person name="Birren B."/>
        </authorList>
    </citation>
    <scope>NUCLEOTIDE SEQUENCE</scope>
    <source>
        <strain evidence="6">ATCC 64411</strain>
    </source>
</reference>
<dbReference type="eggNOG" id="KOG0118">
    <property type="taxonomic scope" value="Eukaryota"/>
</dbReference>
<evidence type="ECO:0000256" key="1">
    <source>
        <dbReference type="ARBA" id="ARBA00022553"/>
    </source>
</evidence>
<protein>
    <submittedName>
        <fullName evidence="6">RNA binding protein</fullName>
    </submittedName>
</protein>
<organism evidence="7 8">
    <name type="scientific">Magnaporthiopsis poae (strain ATCC 64411 / 73-15)</name>
    <name type="common">Kentucky bluegrass fungus</name>
    <name type="synonym">Magnaporthe poae</name>
    <dbReference type="NCBI Taxonomy" id="644358"/>
    <lineage>
        <taxon>Eukaryota</taxon>
        <taxon>Fungi</taxon>
        <taxon>Dikarya</taxon>
        <taxon>Ascomycota</taxon>
        <taxon>Pezizomycotina</taxon>
        <taxon>Sordariomycetes</taxon>
        <taxon>Sordariomycetidae</taxon>
        <taxon>Magnaporthales</taxon>
        <taxon>Magnaporthaceae</taxon>
        <taxon>Magnaporthiopsis</taxon>
    </lineage>
</organism>
<gene>
    <name evidence="6" type="ORF">MAPG_02163</name>
</gene>
<dbReference type="CDD" id="cd12245">
    <property type="entry name" value="RRM_scw1_like"/>
    <property type="match status" value="1"/>
</dbReference>
<dbReference type="FunFam" id="3.30.70.330:FF:000089">
    <property type="entry name" value="RNA binding protein"/>
    <property type="match status" value="1"/>
</dbReference>
<dbReference type="SMART" id="SM00360">
    <property type="entry name" value="RRM"/>
    <property type="match status" value="2"/>
</dbReference>